<dbReference type="Proteomes" id="UP000789901">
    <property type="component" value="Unassembled WGS sequence"/>
</dbReference>
<organism evidence="1 2">
    <name type="scientific">Gigaspora margarita</name>
    <dbReference type="NCBI Taxonomy" id="4874"/>
    <lineage>
        <taxon>Eukaryota</taxon>
        <taxon>Fungi</taxon>
        <taxon>Fungi incertae sedis</taxon>
        <taxon>Mucoromycota</taxon>
        <taxon>Glomeromycotina</taxon>
        <taxon>Glomeromycetes</taxon>
        <taxon>Diversisporales</taxon>
        <taxon>Gigasporaceae</taxon>
        <taxon>Gigaspora</taxon>
    </lineage>
</organism>
<sequence>MAVKEAANKYIPTIKAIPKSFHAFSFKATKLHQALKLSNKARKLISSLPFPKSTQTIVDKANAILQQIEQLTDYPIPNIIQQDLWIQSYTATHATISELHKAIHKARNLKNNNEHRDRINHY</sequence>
<accession>A0ABN7WRX9</accession>
<reference evidence="1 2" key="1">
    <citation type="submission" date="2021-06" db="EMBL/GenBank/DDBJ databases">
        <authorList>
            <person name="Kallberg Y."/>
            <person name="Tangrot J."/>
            <person name="Rosling A."/>
        </authorList>
    </citation>
    <scope>NUCLEOTIDE SEQUENCE [LARGE SCALE GENOMIC DNA]</scope>
    <source>
        <strain evidence="1 2">120-4 pot B 10/14</strain>
    </source>
</reference>
<gene>
    <name evidence="1" type="ORF">GMARGA_LOCUS33575</name>
</gene>
<comment type="caution">
    <text evidence="1">The sequence shown here is derived from an EMBL/GenBank/DDBJ whole genome shotgun (WGS) entry which is preliminary data.</text>
</comment>
<dbReference type="EMBL" id="CAJVQB010056264">
    <property type="protein sequence ID" value="CAG8837604.1"/>
    <property type="molecule type" value="Genomic_DNA"/>
</dbReference>
<evidence type="ECO:0000313" key="2">
    <source>
        <dbReference type="Proteomes" id="UP000789901"/>
    </source>
</evidence>
<feature type="non-terminal residue" evidence="1">
    <location>
        <position position="122"/>
    </location>
</feature>
<evidence type="ECO:0000313" key="1">
    <source>
        <dbReference type="EMBL" id="CAG8837604.1"/>
    </source>
</evidence>
<protein>
    <submittedName>
        <fullName evidence="1">3405_t:CDS:1</fullName>
    </submittedName>
</protein>
<keyword evidence="2" id="KW-1185">Reference proteome</keyword>
<proteinExistence type="predicted"/>
<name>A0ABN7WRX9_GIGMA</name>